<protein>
    <submittedName>
        <fullName evidence="1">Predicted protein</fullName>
    </submittedName>
</protein>
<reference evidence="1 2" key="1">
    <citation type="journal article" date="2010" name="Cell">
        <title>The genome of Naegleria gruberi illuminates early eukaryotic versatility.</title>
        <authorList>
            <person name="Fritz-Laylin L.K."/>
            <person name="Prochnik S.E."/>
            <person name="Ginger M.L."/>
            <person name="Dacks J.B."/>
            <person name="Carpenter M.L."/>
            <person name="Field M.C."/>
            <person name="Kuo A."/>
            <person name="Paredez A."/>
            <person name="Chapman J."/>
            <person name="Pham J."/>
            <person name="Shu S."/>
            <person name="Neupane R."/>
            <person name="Cipriano M."/>
            <person name="Mancuso J."/>
            <person name="Tu H."/>
            <person name="Salamov A."/>
            <person name="Lindquist E."/>
            <person name="Shapiro H."/>
            <person name="Lucas S."/>
            <person name="Grigoriev I.V."/>
            <person name="Cande W.Z."/>
            <person name="Fulton C."/>
            <person name="Rokhsar D.S."/>
            <person name="Dawson S.C."/>
        </authorList>
    </citation>
    <scope>NUCLEOTIDE SEQUENCE [LARGE SCALE GENOMIC DNA]</scope>
    <source>
        <strain evidence="1 2">NEG-M</strain>
    </source>
</reference>
<dbReference type="InterPro" id="IPR036691">
    <property type="entry name" value="Endo/exonu/phosph_ase_sf"/>
</dbReference>
<dbReference type="OMA" id="ECACENV"/>
<dbReference type="EMBL" id="GG738848">
    <property type="protein sequence ID" value="EFC49257.1"/>
    <property type="molecule type" value="Genomic_DNA"/>
</dbReference>
<dbReference type="Gene3D" id="3.60.10.10">
    <property type="entry name" value="Endonuclease/exonuclease/phosphatase"/>
    <property type="match status" value="1"/>
</dbReference>
<sequence length="450" mass="51929">MHAGLADCKPFENSATLFNNGMETAILIFSVLDETASDQPKYINHISTEFTQIGLLPPSMLANKFIHDIPNISSRQPRVEYLRSDGKFNDAKHLFIAFFSKSYFDQTKPNDDFVKRLFSRIYCDIEQYQIKHLIMEQLVLPDTEAHFEWNKVLRNCEMWKSSLMNYFSELDNCLIMCPKECVWNHYLNECKTVSTVMSYNVLAQSYTSTHYNYCKPYIGFGVRTPKIVSLVDSIQADIQMYQEMEKDMLQQLTKPHHHVLFKPKEGRKEGLAIIIDKRVWDITKEGSNKLALNHPQDMIFVACRHKFTKKTLLVVCTHLLGDPKQLDIQTEQAKVLANRSDMTKLECACENVIIGGDFNASQESQAYQVVEQAGFKSAIKEIHGKEPTITFNTDAIHRSIDYLWYNCSTIMPSTCTIFNQKQIEIKKEEALPNHQYGSDHIPIFAKFVLN</sequence>
<accession>D2V173</accession>
<organism evidence="2">
    <name type="scientific">Naegleria gruberi</name>
    <name type="common">Amoeba</name>
    <dbReference type="NCBI Taxonomy" id="5762"/>
    <lineage>
        <taxon>Eukaryota</taxon>
        <taxon>Discoba</taxon>
        <taxon>Heterolobosea</taxon>
        <taxon>Tetramitia</taxon>
        <taxon>Eutetramitia</taxon>
        <taxon>Vahlkampfiidae</taxon>
        <taxon>Naegleria</taxon>
    </lineage>
</organism>
<dbReference type="OrthoDB" id="10253982at2759"/>
<proteinExistence type="predicted"/>
<dbReference type="GO" id="GO:0000175">
    <property type="term" value="F:3'-5'-RNA exonuclease activity"/>
    <property type="evidence" value="ECO:0007669"/>
    <property type="project" value="TreeGrafter"/>
</dbReference>
<dbReference type="InterPro" id="IPR050410">
    <property type="entry name" value="CCR4/nocturin_mRNA_transcr"/>
</dbReference>
<dbReference type="InParanoid" id="D2V173"/>
<dbReference type="SUPFAM" id="SSF56219">
    <property type="entry name" value="DNase I-like"/>
    <property type="match status" value="1"/>
</dbReference>
<dbReference type="KEGG" id="ngr:NAEGRDRAFT_46012"/>
<evidence type="ECO:0000313" key="2">
    <source>
        <dbReference type="Proteomes" id="UP000006671"/>
    </source>
</evidence>
<dbReference type="VEuPathDB" id="AmoebaDB:NAEGRDRAFT_46012"/>
<dbReference type="PANTHER" id="PTHR12121:SF36">
    <property type="entry name" value="ENDONUCLEASE_EXONUCLEASE_PHOSPHATASE DOMAIN-CONTAINING PROTEIN"/>
    <property type="match status" value="1"/>
</dbReference>
<gene>
    <name evidence="1" type="ORF">NAEGRDRAFT_46012</name>
</gene>
<dbReference type="Proteomes" id="UP000006671">
    <property type="component" value="Unassembled WGS sequence"/>
</dbReference>
<keyword evidence="2" id="KW-1185">Reference proteome</keyword>
<name>D2V173_NAEGR</name>
<dbReference type="RefSeq" id="XP_002682001.1">
    <property type="nucleotide sequence ID" value="XM_002681955.1"/>
</dbReference>
<dbReference type="PANTHER" id="PTHR12121">
    <property type="entry name" value="CARBON CATABOLITE REPRESSOR PROTEIN 4"/>
    <property type="match status" value="1"/>
</dbReference>
<dbReference type="STRING" id="5762.D2V173"/>
<dbReference type="AlphaFoldDB" id="D2V173"/>
<evidence type="ECO:0000313" key="1">
    <source>
        <dbReference type="EMBL" id="EFC49257.1"/>
    </source>
</evidence>
<dbReference type="GeneID" id="8855241"/>